<dbReference type="Proteomes" id="UP001153076">
    <property type="component" value="Unassembled WGS sequence"/>
</dbReference>
<evidence type="ECO:0000256" key="1">
    <source>
        <dbReference type="ARBA" id="ARBA00023016"/>
    </source>
</evidence>
<evidence type="ECO:0000313" key="6">
    <source>
        <dbReference type="EMBL" id="KAJ8425171.1"/>
    </source>
</evidence>
<dbReference type="Pfam" id="PF00011">
    <property type="entry name" value="HSP20"/>
    <property type="match status" value="1"/>
</dbReference>
<dbReference type="PROSITE" id="PS51203">
    <property type="entry name" value="CS"/>
    <property type="match status" value="1"/>
</dbReference>
<dbReference type="InterPro" id="IPR008978">
    <property type="entry name" value="HSP20-like_chaperone"/>
</dbReference>
<evidence type="ECO:0000256" key="2">
    <source>
        <dbReference type="PROSITE-ProRule" id="PRU00285"/>
    </source>
</evidence>
<dbReference type="PANTHER" id="PTHR11527">
    <property type="entry name" value="HEAT-SHOCK PROTEIN 20 FAMILY MEMBER"/>
    <property type="match status" value="1"/>
</dbReference>
<keyword evidence="1" id="KW-0346">Stress response</keyword>
<dbReference type="InterPro" id="IPR007052">
    <property type="entry name" value="CS_dom"/>
</dbReference>
<dbReference type="AlphaFoldDB" id="A0A9Q1GQQ6"/>
<accession>A0A9Q1GQQ6</accession>
<reference evidence="6" key="1">
    <citation type="submission" date="2022-04" db="EMBL/GenBank/DDBJ databases">
        <title>Carnegiea gigantea Genome sequencing and assembly v2.</title>
        <authorList>
            <person name="Copetti D."/>
            <person name="Sanderson M.J."/>
            <person name="Burquez A."/>
            <person name="Wojciechowski M.F."/>
        </authorList>
    </citation>
    <scope>NUCLEOTIDE SEQUENCE</scope>
    <source>
        <strain evidence="6">SGP5-SGP5p</strain>
        <tissue evidence="6">Aerial part</tissue>
    </source>
</reference>
<dbReference type="EMBL" id="JAKOGI010001527">
    <property type="protein sequence ID" value="KAJ8425171.1"/>
    <property type="molecule type" value="Genomic_DNA"/>
</dbReference>
<dbReference type="CDD" id="cd06472">
    <property type="entry name" value="ACD_ScHsp26_like"/>
    <property type="match status" value="1"/>
</dbReference>
<keyword evidence="7" id="KW-1185">Reference proteome</keyword>
<dbReference type="GO" id="GO:0006950">
    <property type="term" value="P:response to stress"/>
    <property type="evidence" value="ECO:0007669"/>
    <property type="project" value="UniProtKB-ARBA"/>
</dbReference>
<dbReference type="OrthoDB" id="1431247at2759"/>
<comment type="caution">
    <text evidence="6">The sequence shown here is derived from an EMBL/GenBank/DDBJ whole genome shotgun (WGS) entry which is preliminary data.</text>
</comment>
<dbReference type="Gene3D" id="2.60.40.790">
    <property type="match status" value="1"/>
</dbReference>
<evidence type="ECO:0000313" key="7">
    <source>
        <dbReference type="Proteomes" id="UP001153076"/>
    </source>
</evidence>
<comment type="similarity">
    <text evidence="2 3">Belongs to the small heat shock protein (HSP20) family.</text>
</comment>
<dbReference type="InterPro" id="IPR031107">
    <property type="entry name" value="Small_HSP"/>
</dbReference>
<name>A0A9Q1GQQ6_9CARY</name>
<organism evidence="6 7">
    <name type="scientific">Carnegiea gigantea</name>
    <dbReference type="NCBI Taxonomy" id="171969"/>
    <lineage>
        <taxon>Eukaryota</taxon>
        <taxon>Viridiplantae</taxon>
        <taxon>Streptophyta</taxon>
        <taxon>Embryophyta</taxon>
        <taxon>Tracheophyta</taxon>
        <taxon>Spermatophyta</taxon>
        <taxon>Magnoliopsida</taxon>
        <taxon>eudicotyledons</taxon>
        <taxon>Gunneridae</taxon>
        <taxon>Pentapetalae</taxon>
        <taxon>Caryophyllales</taxon>
        <taxon>Cactineae</taxon>
        <taxon>Cactaceae</taxon>
        <taxon>Cactoideae</taxon>
        <taxon>Echinocereeae</taxon>
        <taxon>Carnegiea</taxon>
    </lineage>
</organism>
<evidence type="ECO:0000259" key="4">
    <source>
        <dbReference type="PROSITE" id="PS01031"/>
    </source>
</evidence>
<evidence type="ECO:0000259" key="5">
    <source>
        <dbReference type="PROSITE" id="PS51203"/>
    </source>
</evidence>
<proteinExistence type="inferred from homology"/>
<dbReference type="InterPro" id="IPR002068">
    <property type="entry name" value="A-crystallin/Hsp20_dom"/>
</dbReference>
<sequence>MAAAFLADPFRRFFFNPSIIRDWGSPALMDWFETPNAHFFRINVPGYSKENIKLEVDENNVLHIRGEGGKEESQGKDVVWHAAERGGGRADFYREIELPENVKVDQIKAQIENGVLTIVIPKDNTPKPSKVRTINVKHTTHAVQRGLKLSLKYV</sequence>
<feature type="domain" description="SHSP" evidence="4">
    <location>
        <begin position="19"/>
        <end position="137"/>
    </location>
</feature>
<dbReference type="PROSITE" id="PS01031">
    <property type="entry name" value="SHSP"/>
    <property type="match status" value="1"/>
</dbReference>
<gene>
    <name evidence="6" type="ORF">Cgig2_031564</name>
</gene>
<evidence type="ECO:0008006" key="8">
    <source>
        <dbReference type="Google" id="ProtNLM"/>
    </source>
</evidence>
<protein>
    <recommendedName>
        <fullName evidence="8">SHSP domain-containing protein</fullName>
    </recommendedName>
</protein>
<feature type="domain" description="CS" evidence="5">
    <location>
        <begin position="24"/>
        <end position="134"/>
    </location>
</feature>
<evidence type="ECO:0000256" key="3">
    <source>
        <dbReference type="RuleBase" id="RU003616"/>
    </source>
</evidence>
<dbReference type="SUPFAM" id="SSF49764">
    <property type="entry name" value="HSP20-like chaperones"/>
    <property type="match status" value="1"/>
</dbReference>